<accession>A0A5N6BWL9</accession>
<evidence type="ECO:0000256" key="1">
    <source>
        <dbReference type="SAM" id="MobiDB-lite"/>
    </source>
</evidence>
<sequence length="107" mass="11893">MPEDISKRDADVVLRYLRVFEARQIAEIREPVAEDVARTWKTTVPRASFTEYRALPTFSLAREERPRQLGARASPSPSLARWDVTAPPENAALSNAASRGCTGRAPV</sequence>
<dbReference type="EMBL" id="VDMA02000006">
    <property type="protein sequence ID" value="KAB8184831.1"/>
    <property type="molecule type" value="Genomic_DNA"/>
</dbReference>
<proteinExistence type="predicted"/>
<gene>
    <name evidence="2" type="ORF">FH610_012980</name>
</gene>
<organism evidence="2 3">
    <name type="scientific">Microbispora catharanthi</name>
    <dbReference type="NCBI Taxonomy" id="1712871"/>
    <lineage>
        <taxon>Bacteria</taxon>
        <taxon>Bacillati</taxon>
        <taxon>Actinomycetota</taxon>
        <taxon>Actinomycetes</taxon>
        <taxon>Streptosporangiales</taxon>
        <taxon>Streptosporangiaceae</taxon>
        <taxon>Microbispora</taxon>
    </lineage>
</organism>
<dbReference type="Proteomes" id="UP000313066">
    <property type="component" value="Unassembled WGS sequence"/>
</dbReference>
<dbReference type="AlphaFoldDB" id="A0A5N6BWL9"/>
<name>A0A5N6BWL9_9ACTN</name>
<protein>
    <submittedName>
        <fullName evidence="2">Uncharacterized protein</fullName>
    </submittedName>
</protein>
<feature type="region of interest" description="Disordered" evidence="1">
    <location>
        <begin position="64"/>
        <end position="83"/>
    </location>
</feature>
<reference evidence="2 3" key="1">
    <citation type="submission" date="2019-10" db="EMBL/GenBank/DDBJ databases">
        <title>Nonomuraea sp. nov., isolated from Phyllanthus amarus.</title>
        <authorList>
            <person name="Klykleung N."/>
            <person name="Tanasupawat S."/>
        </authorList>
    </citation>
    <scope>NUCLEOTIDE SEQUENCE [LARGE SCALE GENOMIC DNA]</scope>
    <source>
        <strain evidence="2 3">CR1-09</strain>
    </source>
</reference>
<dbReference type="RefSeq" id="WP_139574599.1">
    <property type="nucleotide sequence ID" value="NZ_VDMA02000006.1"/>
</dbReference>
<keyword evidence="3" id="KW-1185">Reference proteome</keyword>
<evidence type="ECO:0000313" key="2">
    <source>
        <dbReference type="EMBL" id="KAB8184831.1"/>
    </source>
</evidence>
<comment type="caution">
    <text evidence="2">The sequence shown here is derived from an EMBL/GenBank/DDBJ whole genome shotgun (WGS) entry which is preliminary data.</text>
</comment>
<evidence type="ECO:0000313" key="3">
    <source>
        <dbReference type="Proteomes" id="UP000313066"/>
    </source>
</evidence>